<dbReference type="EMBL" id="KZ293420">
    <property type="protein sequence ID" value="PBK73729.1"/>
    <property type="molecule type" value="Genomic_DNA"/>
</dbReference>
<dbReference type="STRING" id="1076256.A0A2H3BSB7"/>
<proteinExistence type="predicted"/>
<evidence type="ECO:0000313" key="2">
    <source>
        <dbReference type="Proteomes" id="UP000218334"/>
    </source>
</evidence>
<accession>A0A2H3BSB7</accession>
<dbReference type="AlphaFoldDB" id="A0A2H3BSB7"/>
<organism evidence="1 2">
    <name type="scientific">Armillaria solidipes</name>
    <dbReference type="NCBI Taxonomy" id="1076256"/>
    <lineage>
        <taxon>Eukaryota</taxon>
        <taxon>Fungi</taxon>
        <taxon>Dikarya</taxon>
        <taxon>Basidiomycota</taxon>
        <taxon>Agaricomycotina</taxon>
        <taxon>Agaricomycetes</taxon>
        <taxon>Agaricomycetidae</taxon>
        <taxon>Agaricales</taxon>
        <taxon>Marasmiineae</taxon>
        <taxon>Physalacriaceae</taxon>
        <taxon>Armillaria</taxon>
    </lineage>
</organism>
<gene>
    <name evidence="1" type="ORF">ARMSODRAFT_972119</name>
</gene>
<protein>
    <submittedName>
        <fullName evidence="1">Uncharacterized protein</fullName>
    </submittedName>
</protein>
<name>A0A2H3BSB7_9AGAR</name>
<sequence length="200" mass="22630">MTSTSTHKINRWNYYNTSFMAGCSENLSALKEDDDYDQLDSSPVWAGRYRQGPGEEEDYLKLQNINVPKESDIKKSCLAPTAKAIPLDTFGNLPNTSLPLKDLILESVVVQKFIYDSDLPQKTEPAVVRSTHSRFKRRESISAMLTCGGQAAAQTISSAMLAAITGYVRTQEKQQMHIWLIQLNVNFEEVVQWYSEVWKA</sequence>
<reference evidence="2" key="1">
    <citation type="journal article" date="2017" name="Nat. Ecol. Evol.">
        <title>Genome expansion and lineage-specific genetic innovations in the forest pathogenic fungi Armillaria.</title>
        <authorList>
            <person name="Sipos G."/>
            <person name="Prasanna A.N."/>
            <person name="Walter M.C."/>
            <person name="O'Connor E."/>
            <person name="Balint B."/>
            <person name="Krizsan K."/>
            <person name="Kiss B."/>
            <person name="Hess J."/>
            <person name="Varga T."/>
            <person name="Slot J."/>
            <person name="Riley R."/>
            <person name="Boka B."/>
            <person name="Rigling D."/>
            <person name="Barry K."/>
            <person name="Lee J."/>
            <person name="Mihaltcheva S."/>
            <person name="LaButti K."/>
            <person name="Lipzen A."/>
            <person name="Waldron R."/>
            <person name="Moloney N.M."/>
            <person name="Sperisen C."/>
            <person name="Kredics L."/>
            <person name="Vagvoelgyi C."/>
            <person name="Patrignani A."/>
            <person name="Fitzpatrick D."/>
            <person name="Nagy I."/>
            <person name="Doyle S."/>
            <person name="Anderson J.B."/>
            <person name="Grigoriev I.V."/>
            <person name="Gueldener U."/>
            <person name="Muensterkoetter M."/>
            <person name="Nagy L.G."/>
        </authorList>
    </citation>
    <scope>NUCLEOTIDE SEQUENCE [LARGE SCALE GENOMIC DNA]</scope>
    <source>
        <strain evidence="2">28-4</strain>
    </source>
</reference>
<evidence type="ECO:0000313" key="1">
    <source>
        <dbReference type="EMBL" id="PBK73729.1"/>
    </source>
</evidence>
<keyword evidence="2" id="KW-1185">Reference proteome</keyword>
<dbReference type="Proteomes" id="UP000218334">
    <property type="component" value="Unassembled WGS sequence"/>
</dbReference>